<proteinExistence type="predicted"/>
<feature type="transmembrane region" description="Helical" evidence="6">
    <location>
        <begin position="472"/>
        <end position="494"/>
    </location>
</feature>
<dbReference type="FunFam" id="1.20.1250.20:FF:001303">
    <property type="entry name" value="Uncharacterized protein"/>
    <property type="match status" value="1"/>
</dbReference>
<name>A0A8R1YFP1_PRIPA</name>
<dbReference type="InterPro" id="IPR050382">
    <property type="entry name" value="MFS_Na/Anion_cotransporter"/>
</dbReference>
<dbReference type="PANTHER" id="PTHR11662:SF405">
    <property type="entry name" value="PROTEIN CBG12249"/>
    <property type="match status" value="1"/>
</dbReference>
<accession>A0A8R1YFP1</accession>
<evidence type="ECO:0000256" key="6">
    <source>
        <dbReference type="SAM" id="Phobius"/>
    </source>
</evidence>
<feature type="transmembrane region" description="Helical" evidence="6">
    <location>
        <begin position="318"/>
        <end position="337"/>
    </location>
</feature>
<reference evidence="10" key="1">
    <citation type="journal article" date="2008" name="Nat. Genet.">
        <title>The Pristionchus pacificus genome provides a unique perspective on nematode lifestyle and parasitism.</title>
        <authorList>
            <person name="Dieterich C."/>
            <person name="Clifton S.W."/>
            <person name="Schuster L.N."/>
            <person name="Chinwalla A."/>
            <person name="Delehaunty K."/>
            <person name="Dinkelacker I."/>
            <person name="Fulton L."/>
            <person name="Fulton R."/>
            <person name="Godfrey J."/>
            <person name="Minx P."/>
            <person name="Mitreva M."/>
            <person name="Roeseler W."/>
            <person name="Tian H."/>
            <person name="Witte H."/>
            <person name="Yang S.P."/>
            <person name="Wilson R.K."/>
            <person name="Sommer R.J."/>
        </authorList>
    </citation>
    <scope>NUCLEOTIDE SEQUENCE [LARGE SCALE GENOMIC DNA]</scope>
    <source>
        <strain evidence="10">PS312</strain>
    </source>
</reference>
<evidence type="ECO:0000256" key="4">
    <source>
        <dbReference type="ARBA" id="ARBA00023136"/>
    </source>
</evidence>
<keyword evidence="5" id="KW-0175">Coiled coil</keyword>
<dbReference type="Proteomes" id="UP000005239">
    <property type="component" value="Unassembled WGS sequence"/>
</dbReference>
<keyword evidence="4 6" id="KW-0472">Membrane</keyword>
<keyword evidence="2 6" id="KW-0812">Transmembrane</keyword>
<evidence type="ECO:0000256" key="5">
    <source>
        <dbReference type="SAM" id="Coils"/>
    </source>
</evidence>
<keyword evidence="10" id="KW-1185">Reference proteome</keyword>
<evidence type="ECO:0000259" key="8">
    <source>
        <dbReference type="PROSITE" id="PS50850"/>
    </source>
</evidence>
<keyword evidence="7" id="KW-0732">Signal</keyword>
<organism evidence="9 10">
    <name type="scientific">Pristionchus pacificus</name>
    <name type="common">Parasitic nematode worm</name>
    <dbReference type="NCBI Taxonomy" id="54126"/>
    <lineage>
        <taxon>Eukaryota</taxon>
        <taxon>Metazoa</taxon>
        <taxon>Ecdysozoa</taxon>
        <taxon>Nematoda</taxon>
        <taxon>Chromadorea</taxon>
        <taxon>Rhabditida</taxon>
        <taxon>Rhabditina</taxon>
        <taxon>Diplogasteromorpha</taxon>
        <taxon>Diplogasteroidea</taxon>
        <taxon>Neodiplogasteridae</taxon>
        <taxon>Pristionchus</taxon>
    </lineage>
</organism>
<feature type="transmembrane region" description="Helical" evidence="6">
    <location>
        <begin position="614"/>
        <end position="632"/>
    </location>
</feature>
<feature type="chain" id="PRO_5035915244" evidence="7">
    <location>
        <begin position="19"/>
        <end position="694"/>
    </location>
</feature>
<dbReference type="SUPFAM" id="SSF103473">
    <property type="entry name" value="MFS general substrate transporter"/>
    <property type="match status" value="1"/>
</dbReference>
<dbReference type="InterPro" id="IPR011701">
    <property type="entry name" value="MFS"/>
</dbReference>
<feature type="transmembrane region" description="Helical" evidence="6">
    <location>
        <begin position="638"/>
        <end position="659"/>
    </location>
</feature>
<feature type="transmembrane region" description="Helical" evidence="6">
    <location>
        <begin position="410"/>
        <end position="429"/>
    </location>
</feature>
<dbReference type="FunFam" id="1.20.1250.20:FF:000355">
    <property type="entry name" value="SLC (SoLute Carrier) homolog"/>
    <property type="match status" value="1"/>
</dbReference>
<evidence type="ECO:0000256" key="7">
    <source>
        <dbReference type="SAM" id="SignalP"/>
    </source>
</evidence>
<keyword evidence="3 6" id="KW-1133">Transmembrane helix</keyword>
<reference evidence="9" key="2">
    <citation type="submission" date="2022-06" db="UniProtKB">
        <authorList>
            <consortium name="EnsemblMetazoa"/>
        </authorList>
    </citation>
    <scope>IDENTIFICATION</scope>
    <source>
        <strain evidence="9">PS312</strain>
    </source>
</reference>
<feature type="transmembrane region" description="Helical" evidence="6">
    <location>
        <begin position="546"/>
        <end position="566"/>
    </location>
</feature>
<evidence type="ECO:0000256" key="2">
    <source>
        <dbReference type="ARBA" id="ARBA00022692"/>
    </source>
</evidence>
<dbReference type="PROSITE" id="PS50850">
    <property type="entry name" value="MFS"/>
    <property type="match status" value="1"/>
</dbReference>
<evidence type="ECO:0000313" key="10">
    <source>
        <dbReference type="Proteomes" id="UP000005239"/>
    </source>
</evidence>
<evidence type="ECO:0000313" key="9">
    <source>
        <dbReference type="EnsemblMetazoa" id="PPA20501.1"/>
    </source>
</evidence>
<comment type="subcellular location">
    <subcellularLocation>
        <location evidence="1">Membrane</location>
        <topology evidence="1">Multi-pass membrane protein</topology>
    </subcellularLocation>
</comment>
<feature type="domain" description="Major facilitator superfamily (MFS) profile" evidence="8">
    <location>
        <begin position="224"/>
        <end position="664"/>
    </location>
</feature>
<dbReference type="AlphaFoldDB" id="A0A8R1YFP1"/>
<feature type="transmembrane region" description="Helical" evidence="6">
    <location>
        <begin position="343"/>
        <end position="368"/>
    </location>
</feature>
<protein>
    <submittedName>
        <fullName evidence="9">MFS domain-containing protein</fullName>
    </submittedName>
</protein>
<feature type="transmembrane region" description="Helical" evidence="6">
    <location>
        <begin position="380"/>
        <end position="398"/>
    </location>
</feature>
<evidence type="ECO:0000256" key="1">
    <source>
        <dbReference type="ARBA" id="ARBA00004141"/>
    </source>
</evidence>
<dbReference type="EnsemblMetazoa" id="PPA20501.1">
    <property type="protein sequence ID" value="PPA20501.1"/>
    <property type="gene ID" value="WBGene00110055"/>
</dbReference>
<sequence>MKFVFLLCLFGLVAVAFAQVEDLDISAPSTDDEADISSLTENDDTIVDNEAALAAEGNDDSLDVNDEVVDDIEAKADDLVADAEDLKTDMEENIEASADAVPIVPEVAKPDDIVKHFPHFHHHDCGCSLPRRRLGCRCAIKMVVNFHDIHFHDFFQKCSRKTQESTGIPSQGFGEGFKAGRGKGFAEGTVVGHKKGRFEGIVIGKKEEIKIGVRKGWEAGKKKGIHVGYLKGFQARLRKDAQRNLSPDSSCSHRMLIVVMTMPPNFNSTIGINSTIEDDGLLEWNQFEKSVVLSAPLLGCLFSLPFYFVLSSKLTPKVLVLTIISFQAFLSFVSPIIARSSFIAFVLVRTVLGVAEGCMMPALNSIAAAWFPTEERVSKVAIYTCGFQLAFGGIQYMVSYLSSMGVAWPFIFYIAGAIALIFCAVWGLFASDSPSACRFIKDEERTYIQERIPKLSGLPSATPWRAILQSSVVWAHLLCMCGFYFAIGVTSNLLPLYLKEELKMPLTMSGAFTFVPFFFQIFSKFIAGFIVDLLKKSKGVGHTTAAKWCQSIGSMGSALSLFALPFCHFNYWVAFFALVSYGATFSLCVCGFYTSMTMLSPRHTGSISSLVNEVGFLFALIALGVFQVFIKTQLDNKFFFLFGIAGVLQMIGGAAYLLWGTADVQPWATSSSPPSEVVMKPLLNCTESKATIRT</sequence>
<evidence type="ECO:0000256" key="3">
    <source>
        <dbReference type="ARBA" id="ARBA00022989"/>
    </source>
</evidence>
<gene>
    <name evidence="9" type="primary">WBGene00110055</name>
</gene>
<dbReference type="Gene3D" id="1.20.1250.20">
    <property type="entry name" value="MFS general substrate transporter like domains"/>
    <property type="match status" value="2"/>
</dbReference>
<feature type="signal peptide" evidence="7">
    <location>
        <begin position="1"/>
        <end position="18"/>
    </location>
</feature>
<dbReference type="PANTHER" id="PTHR11662">
    <property type="entry name" value="SOLUTE CARRIER FAMILY 17"/>
    <property type="match status" value="1"/>
</dbReference>
<feature type="transmembrane region" description="Helical" evidence="6">
    <location>
        <begin position="514"/>
        <end position="534"/>
    </location>
</feature>
<dbReference type="Pfam" id="PF07690">
    <property type="entry name" value="MFS_1"/>
    <property type="match status" value="1"/>
</dbReference>
<dbReference type="GO" id="GO:0016020">
    <property type="term" value="C:membrane"/>
    <property type="evidence" value="ECO:0000318"/>
    <property type="project" value="GO_Central"/>
</dbReference>
<feature type="transmembrane region" description="Helical" evidence="6">
    <location>
        <begin position="572"/>
        <end position="593"/>
    </location>
</feature>
<dbReference type="InterPro" id="IPR036259">
    <property type="entry name" value="MFS_trans_sf"/>
</dbReference>
<feature type="transmembrane region" description="Helical" evidence="6">
    <location>
        <begin position="291"/>
        <end position="311"/>
    </location>
</feature>
<dbReference type="InterPro" id="IPR020846">
    <property type="entry name" value="MFS_dom"/>
</dbReference>
<dbReference type="GO" id="GO:0022857">
    <property type="term" value="F:transmembrane transporter activity"/>
    <property type="evidence" value="ECO:0000318"/>
    <property type="project" value="GO_Central"/>
</dbReference>
<feature type="coiled-coil region" evidence="5">
    <location>
        <begin position="69"/>
        <end position="100"/>
    </location>
</feature>